<dbReference type="Pfam" id="PF03816">
    <property type="entry name" value="LytR_cpsA_psr"/>
    <property type="match status" value="1"/>
</dbReference>
<dbReference type="InterPro" id="IPR050922">
    <property type="entry name" value="LytR/CpsA/Psr_CW_biosynth"/>
</dbReference>
<comment type="caution">
    <text evidence="5">The sequence shown here is derived from an EMBL/GenBank/DDBJ whole genome shotgun (WGS) entry which is preliminary data.</text>
</comment>
<keyword evidence="6" id="KW-1185">Reference proteome</keyword>
<dbReference type="PANTHER" id="PTHR33392:SF6">
    <property type="entry name" value="POLYISOPRENYL-TEICHOIC ACID--PEPTIDOGLYCAN TEICHOIC ACID TRANSFERASE TAGU"/>
    <property type="match status" value="1"/>
</dbReference>
<dbReference type="RefSeq" id="WP_271215411.1">
    <property type="nucleotide sequence ID" value="NZ_BAAAVD010000021.1"/>
</dbReference>
<feature type="domain" description="Cell envelope-related transcriptional attenuator" evidence="4">
    <location>
        <begin position="178"/>
        <end position="352"/>
    </location>
</feature>
<dbReference type="InterPro" id="IPR004474">
    <property type="entry name" value="LytR_CpsA_psr"/>
</dbReference>
<keyword evidence="3" id="KW-1133">Transmembrane helix</keyword>
<evidence type="ECO:0000313" key="5">
    <source>
        <dbReference type="EMBL" id="GLK06815.1"/>
    </source>
</evidence>
<evidence type="ECO:0000259" key="4">
    <source>
        <dbReference type="Pfam" id="PF03816"/>
    </source>
</evidence>
<dbReference type="Gene3D" id="3.40.630.190">
    <property type="entry name" value="LCP protein"/>
    <property type="match status" value="1"/>
</dbReference>
<protein>
    <recommendedName>
        <fullName evidence="4">Cell envelope-related transcriptional attenuator domain-containing protein</fullName>
    </recommendedName>
</protein>
<dbReference type="EMBL" id="BSEV01000001">
    <property type="protein sequence ID" value="GLK06815.1"/>
    <property type="molecule type" value="Genomic_DNA"/>
</dbReference>
<feature type="transmembrane region" description="Helical" evidence="3">
    <location>
        <begin position="38"/>
        <end position="58"/>
    </location>
</feature>
<keyword evidence="3" id="KW-0812">Transmembrane</keyword>
<evidence type="ECO:0000256" key="3">
    <source>
        <dbReference type="SAM" id="Phobius"/>
    </source>
</evidence>
<reference evidence="5" key="2">
    <citation type="submission" date="2023-01" db="EMBL/GenBank/DDBJ databases">
        <authorList>
            <person name="Sun Q."/>
            <person name="Evtushenko L."/>
        </authorList>
    </citation>
    <scope>NUCLEOTIDE SEQUENCE</scope>
    <source>
        <strain evidence="5">VKM Ac-2007</strain>
    </source>
</reference>
<gene>
    <name evidence="5" type="ORF">GCM10017600_02200</name>
</gene>
<dbReference type="NCBIfam" id="TIGR00350">
    <property type="entry name" value="lytR_cpsA_psr"/>
    <property type="match status" value="1"/>
</dbReference>
<reference evidence="5" key="1">
    <citation type="journal article" date="2014" name="Int. J. Syst. Evol. Microbiol.">
        <title>Complete genome sequence of Corynebacterium casei LMG S-19264T (=DSM 44701T), isolated from a smear-ripened cheese.</title>
        <authorList>
            <consortium name="US DOE Joint Genome Institute (JGI-PGF)"/>
            <person name="Walter F."/>
            <person name="Albersmeier A."/>
            <person name="Kalinowski J."/>
            <person name="Ruckert C."/>
        </authorList>
    </citation>
    <scope>NUCLEOTIDE SEQUENCE</scope>
    <source>
        <strain evidence="5">VKM Ac-2007</strain>
    </source>
</reference>
<proteinExistence type="inferred from homology"/>
<evidence type="ECO:0000313" key="6">
    <source>
        <dbReference type="Proteomes" id="UP001143474"/>
    </source>
</evidence>
<accession>A0A9W6HWQ1</accession>
<feature type="transmembrane region" description="Helical" evidence="3">
    <location>
        <begin position="70"/>
        <end position="94"/>
    </location>
</feature>
<evidence type="ECO:0000256" key="1">
    <source>
        <dbReference type="ARBA" id="ARBA00006068"/>
    </source>
</evidence>
<sequence length="457" mass="48844">MAGNSDRLSVGSGLALTLGSAALWGLAHVWVGRRVTGAVLMGIYLTVVTAVVAAFVGAKLELLSLIVQPGWLWTLTLGAFLFAGATVAVVVRSYQLVRPRSLSGPARYLSAFAVGLLCALVIAPMAYAARLAYLSQSVVASVFTESATPIPVDPWKGHERLNILLIGADAAANRTGIRTDSMTVASVDTRTGTTVLFGLPRNLENVPMPAGPAREHFPFGFGGEPPYTPGMLNEVFQYAEEHPEMVPGLPEGRRGPALLKKTISDFTGLDVTHYVMVDMFGFAKIIDAMGGVRVTVKAPIVYGRQNEGLIPPGTRKLSGEEALWFGRARTYSDDYVRMGRQKCLMNAVTKQADPVTVLRSFERLADATTNAVSTDIPKELLPNLIELSEKVKHSRIKSFQFVPPLIDTGNPDYGLIRHKVAAVLSRSADVSSATSGPSRSAKRQPANGPATLDAVCG</sequence>
<dbReference type="PANTHER" id="PTHR33392">
    <property type="entry name" value="POLYISOPRENYL-TEICHOIC ACID--PEPTIDOGLYCAN TEICHOIC ACID TRANSFERASE TAGU"/>
    <property type="match status" value="1"/>
</dbReference>
<keyword evidence="3" id="KW-0472">Membrane</keyword>
<dbReference type="AlphaFoldDB" id="A0A9W6HWQ1"/>
<dbReference type="Proteomes" id="UP001143474">
    <property type="component" value="Unassembled WGS sequence"/>
</dbReference>
<evidence type="ECO:0000256" key="2">
    <source>
        <dbReference type="SAM" id="MobiDB-lite"/>
    </source>
</evidence>
<comment type="similarity">
    <text evidence="1">Belongs to the LytR/CpsA/Psr (LCP) family.</text>
</comment>
<feature type="transmembrane region" description="Helical" evidence="3">
    <location>
        <begin position="12"/>
        <end position="31"/>
    </location>
</feature>
<feature type="region of interest" description="Disordered" evidence="2">
    <location>
        <begin position="431"/>
        <end position="457"/>
    </location>
</feature>
<organism evidence="5 6">
    <name type="scientific">Streptosporangium carneum</name>
    <dbReference type="NCBI Taxonomy" id="47481"/>
    <lineage>
        <taxon>Bacteria</taxon>
        <taxon>Bacillati</taxon>
        <taxon>Actinomycetota</taxon>
        <taxon>Actinomycetes</taxon>
        <taxon>Streptosporangiales</taxon>
        <taxon>Streptosporangiaceae</taxon>
        <taxon>Streptosporangium</taxon>
    </lineage>
</organism>
<name>A0A9W6HWQ1_9ACTN</name>
<feature type="transmembrane region" description="Helical" evidence="3">
    <location>
        <begin position="106"/>
        <end position="127"/>
    </location>
</feature>